<proteinExistence type="predicted"/>
<protein>
    <submittedName>
        <fullName evidence="1">Uncharacterized protein</fullName>
    </submittedName>
</protein>
<dbReference type="EMBL" id="JAVHJL010000011">
    <property type="protein sequence ID" value="KAK6496294.1"/>
    <property type="molecule type" value="Genomic_DNA"/>
</dbReference>
<evidence type="ECO:0000313" key="2">
    <source>
        <dbReference type="Proteomes" id="UP001370758"/>
    </source>
</evidence>
<organism evidence="1 2">
    <name type="scientific">Arthrobotrys musiformis</name>
    <dbReference type="NCBI Taxonomy" id="47236"/>
    <lineage>
        <taxon>Eukaryota</taxon>
        <taxon>Fungi</taxon>
        <taxon>Dikarya</taxon>
        <taxon>Ascomycota</taxon>
        <taxon>Pezizomycotina</taxon>
        <taxon>Orbiliomycetes</taxon>
        <taxon>Orbiliales</taxon>
        <taxon>Orbiliaceae</taxon>
        <taxon>Arthrobotrys</taxon>
    </lineage>
</organism>
<reference evidence="1 2" key="1">
    <citation type="submission" date="2023-08" db="EMBL/GenBank/DDBJ databases">
        <authorList>
            <person name="Palmer J.M."/>
        </authorList>
    </citation>
    <scope>NUCLEOTIDE SEQUENCE [LARGE SCALE GENOMIC DNA]</scope>
    <source>
        <strain evidence="1 2">TWF481</strain>
    </source>
</reference>
<dbReference type="AlphaFoldDB" id="A0AAV9VUV5"/>
<accession>A0AAV9VUV5</accession>
<evidence type="ECO:0000313" key="1">
    <source>
        <dbReference type="EMBL" id="KAK6496294.1"/>
    </source>
</evidence>
<gene>
    <name evidence="1" type="ORF">TWF481_002319</name>
</gene>
<name>A0AAV9VUV5_9PEZI</name>
<dbReference type="Proteomes" id="UP001370758">
    <property type="component" value="Unassembled WGS sequence"/>
</dbReference>
<sequence length="75" mass="8404">MRTSSFDGASCQWRTKDGSLLRHGMVALDTNRGQFPMEDQGRFSVGAWYGDQAFSMTLKEASSVLSLSTKSRMEY</sequence>
<keyword evidence="2" id="KW-1185">Reference proteome</keyword>
<comment type="caution">
    <text evidence="1">The sequence shown here is derived from an EMBL/GenBank/DDBJ whole genome shotgun (WGS) entry which is preliminary data.</text>
</comment>